<evidence type="ECO:0000256" key="1">
    <source>
        <dbReference type="ARBA" id="ARBA00004651"/>
    </source>
</evidence>
<feature type="transmembrane region" description="Helical" evidence="10">
    <location>
        <begin position="42"/>
        <end position="66"/>
    </location>
</feature>
<keyword evidence="6 10" id="KW-1133">Transmembrane helix</keyword>
<dbReference type="GO" id="GO:0007165">
    <property type="term" value="P:signal transduction"/>
    <property type="evidence" value="ECO:0007669"/>
    <property type="project" value="UniProtKB-KW"/>
</dbReference>
<feature type="transmembrane region" description="Helical" evidence="10">
    <location>
        <begin position="913"/>
        <end position="936"/>
    </location>
</feature>
<keyword evidence="3" id="KW-0716">Sensory transduction</keyword>
<dbReference type="AlphaFoldDB" id="A0A2A4JBA0"/>
<gene>
    <name evidence="11" type="ORF">B5V51_4652</name>
</gene>
<keyword evidence="5" id="KW-0552">Olfaction</keyword>
<evidence type="ECO:0000256" key="8">
    <source>
        <dbReference type="ARBA" id="ARBA00023170"/>
    </source>
</evidence>
<dbReference type="GO" id="GO:0004984">
    <property type="term" value="F:olfactory receptor activity"/>
    <property type="evidence" value="ECO:0007669"/>
    <property type="project" value="InterPro"/>
</dbReference>
<evidence type="ECO:0000256" key="3">
    <source>
        <dbReference type="ARBA" id="ARBA00022606"/>
    </source>
</evidence>
<keyword evidence="2" id="KW-1003">Cell membrane</keyword>
<feature type="transmembrane region" description="Helical" evidence="10">
    <location>
        <begin position="725"/>
        <end position="751"/>
    </location>
</feature>
<keyword evidence="7 10" id="KW-0472">Membrane</keyword>
<evidence type="ECO:0000256" key="10">
    <source>
        <dbReference type="SAM" id="Phobius"/>
    </source>
</evidence>
<accession>A0A2A4JBA0</accession>
<evidence type="ECO:0000256" key="6">
    <source>
        <dbReference type="ARBA" id="ARBA00022989"/>
    </source>
</evidence>
<name>A0A2A4JBA0_HELVI</name>
<feature type="transmembrane region" description="Helical" evidence="10">
    <location>
        <begin position="143"/>
        <end position="162"/>
    </location>
</feature>
<evidence type="ECO:0000256" key="4">
    <source>
        <dbReference type="ARBA" id="ARBA00022692"/>
    </source>
</evidence>
<evidence type="ECO:0000313" key="11">
    <source>
        <dbReference type="EMBL" id="PCG68968.1"/>
    </source>
</evidence>
<evidence type="ECO:0000256" key="5">
    <source>
        <dbReference type="ARBA" id="ARBA00022725"/>
    </source>
</evidence>
<feature type="transmembrane region" description="Helical" evidence="10">
    <location>
        <begin position="614"/>
        <end position="635"/>
    </location>
</feature>
<evidence type="ECO:0000256" key="2">
    <source>
        <dbReference type="ARBA" id="ARBA00022475"/>
    </source>
</evidence>
<feature type="transmembrane region" description="Helical" evidence="10">
    <location>
        <begin position="831"/>
        <end position="849"/>
    </location>
</feature>
<comment type="caution">
    <text evidence="11">The sequence shown here is derived from an EMBL/GenBank/DDBJ whole genome shotgun (WGS) entry which is preliminary data.</text>
</comment>
<evidence type="ECO:0000256" key="7">
    <source>
        <dbReference type="ARBA" id="ARBA00023136"/>
    </source>
</evidence>
<dbReference type="Pfam" id="PF02949">
    <property type="entry name" value="7tm_6"/>
    <property type="match status" value="2"/>
</dbReference>
<dbReference type="PANTHER" id="PTHR21137:SF35">
    <property type="entry name" value="ODORANT RECEPTOR 19A-RELATED"/>
    <property type="match status" value="1"/>
</dbReference>
<protein>
    <recommendedName>
        <fullName evidence="12">Odorant receptor</fullName>
    </recommendedName>
</protein>
<feature type="transmembrane region" description="Helical" evidence="10">
    <location>
        <begin position="189"/>
        <end position="215"/>
    </location>
</feature>
<dbReference type="PANTHER" id="PTHR21137">
    <property type="entry name" value="ODORANT RECEPTOR"/>
    <property type="match status" value="1"/>
</dbReference>
<feature type="transmembrane region" description="Helical" evidence="10">
    <location>
        <begin position="297"/>
        <end position="317"/>
    </location>
</feature>
<dbReference type="GO" id="GO:0005886">
    <property type="term" value="C:plasma membrane"/>
    <property type="evidence" value="ECO:0007669"/>
    <property type="project" value="UniProtKB-SubCell"/>
</dbReference>
<comment type="subcellular location">
    <subcellularLocation>
        <location evidence="1">Cell membrane</location>
        <topology evidence="1">Multi-pass membrane protein</topology>
    </subcellularLocation>
</comment>
<feature type="transmembrane region" description="Helical" evidence="10">
    <location>
        <begin position="678"/>
        <end position="694"/>
    </location>
</feature>
<keyword evidence="8" id="KW-0675">Receptor</keyword>
<evidence type="ECO:0000256" key="9">
    <source>
        <dbReference type="ARBA" id="ARBA00023224"/>
    </source>
</evidence>
<feature type="transmembrane region" description="Helical" evidence="10">
    <location>
        <begin position="350"/>
        <end position="376"/>
    </location>
</feature>
<reference evidence="11" key="1">
    <citation type="submission" date="2017-09" db="EMBL/GenBank/DDBJ databases">
        <title>Contemporary evolution of a Lepidopteran species, Heliothis virescens, in response to modern agricultural practices.</title>
        <authorList>
            <person name="Fritz M.L."/>
            <person name="Deyonke A.M."/>
            <person name="Papanicolaou A."/>
            <person name="Micinski S."/>
            <person name="Westbrook J."/>
            <person name="Gould F."/>
        </authorList>
    </citation>
    <scope>NUCLEOTIDE SEQUENCE [LARGE SCALE GENOMIC DNA]</scope>
    <source>
        <strain evidence="11">HvINT-</strain>
        <tissue evidence="11">Whole body</tissue>
    </source>
</reference>
<proteinExistence type="predicted"/>
<feature type="transmembrane region" description="Helical" evidence="10">
    <location>
        <begin position="78"/>
        <end position="99"/>
    </location>
</feature>
<organism evidence="11">
    <name type="scientific">Heliothis virescens</name>
    <name type="common">Tobacco budworm moth</name>
    <dbReference type="NCBI Taxonomy" id="7102"/>
    <lineage>
        <taxon>Eukaryota</taxon>
        <taxon>Metazoa</taxon>
        <taxon>Ecdysozoa</taxon>
        <taxon>Arthropoda</taxon>
        <taxon>Hexapoda</taxon>
        <taxon>Insecta</taxon>
        <taxon>Pterygota</taxon>
        <taxon>Neoptera</taxon>
        <taxon>Endopterygota</taxon>
        <taxon>Lepidoptera</taxon>
        <taxon>Glossata</taxon>
        <taxon>Ditrysia</taxon>
        <taxon>Noctuoidea</taxon>
        <taxon>Noctuidae</taxon>
        <taxon>Heliothinae</taxon>
        <taxon>Heliothis</taxon>
    </lineage>
</organism>
<dbReference type="EMBL" id="NWSH01002174">
    <property type="protein sequence ID" value="PCG68968.1"/>
    <property type="molecule type" value="Genomic_DNA"/>
</dbReference>
<feature type="transmembrane region" description="Helical" evidence="10">
    <location>
        <begin position="578"/>
        <end position="602"/>
    </location>
</feature>
<keyword evidence="9" id="KW-0807">Transducer</keyword>
<sequence>MSGIRKFGLQHCDLPTSMGIVAFFMKAVTLKIDERDQKAIPIIFYFLTLICTVSYLYVYVFSMVWFVFSRCPVTGDVLAALIVFSLGIASQISTVKFVYMMIYIKGVRKMVANSLESYSHVEPGTRFSSNLLRTLREAKKRAMLFWIVIIGNGTLYVLKALLTPGRHFMEDALLLYGLEPMFNTPNYEISFTLMVLSCVLICYLCANISAFLIIITGYVEAQMLALSEELTHLWEDAEENYRGIELEDITDGDEEINDENKDVILNDYVATHLKAIAKSHAENINLLRQIEGTFRGAIALEFCFLIVALIAELLAGLENTYMEVPFALMQVGMDCLVGLEPMFNTPNYEISFTLMVLSCVLICYLCANISAFLIIITGYVEAQMLALSEELTHLWEDAEENYRGIELEDITDGDEEINDENKDVILNDYVATHLKAIAKSHAENINLLRQIEGTFRGAIALEFCFLIVALIAELLAGLENTYMEVPFALMQVGMDCLVGQRVMDAGEVFMDAVYDCKWESLLRYLGSFTMRTPREILHEIRKFGLGYCDLPTMFENVAILLRLLTLNIDSKYQGGIKIYAYIITAVTGACYYYVFLFSMTWFVFWRSKELGEDIGAMIVLSLGITSEIGPLKLFYMSYNKDKTQKIANDFLECDANTIKTTRFYANLLKHCRTVKKRAMLYWMVVAGNGIIYALKPVTMKGRNLPENYFLIFGLEPIFETPNYQIAYSMMISALFFVCYVPACVTAFLIVVTGYAESQMLALSVEMTQLWPDAIKRAEEKTRLDAKEIDVYNPEVKAVLNEFVEKRLKEIIRRHALVINLLNQVEIVFRQAIAMGFVLLIVGLLAELLGKLENTFLQMPFAFMQVSIDCFAGQRVMDASLVFEKAVYDCRWENFDKANMKLVLVMLQSSQKTLALSAGGISTLSFTALMSIYRGLYSSYTALRSTMK</sequence>
<dbReference type="InterPro" id="IPR004117">
    <property type="entry name" value="7tm6_olfct_rcpt"/>
</dbReference>
<keyword evidence="4 10" id="KW-0812">Transmembrane</keyword>
<evidence type="ECO:0008006" key="12">
    <source>
        <dbReference type="Google" id="ProtNLM"/>
    </source>
</evidence>
<dbReference type="GO" id="GO:0005549">
    <property type="term" value="F:odorant binding"/>
    <property type="evidence" value="ECO:0007669"/>
    <property type="project" value="InterPro"/>
</dbReference>